<feature type="coiled-coil region" evidence="14">
    <location>
        <begin position="261"/>
        <end position="295"/>
    </location>
</feature>
<dbReference type="PROSITE" id="PS00889">
    <property type="entry name" value="CNMP_BINDING_2"/>
    <property type="match status" value="2"/>
</dbReference>
<dbReference type="SMART" id="SM00133">
    <property type="entry name" value="S_TK_X"/>
    <property type="match status" value="1"/>
</dbReference>
<keyword evidence="14" id="KW-0175">Coiled coil</keyword>
<evidence type="ECO:0000256" key="1">
    <source>
        <dbReference type="ARBA" id="ARBA00006352"/>
    </source>
</evidence>
<dbReference type="Pfam" id="PF00069">
    <property type="entry name" value="Pkinase"/>
    <property type="match status" value="1"/>
</dbReference>
<evidence type="ECO:0000256" key="7">
    <source>
        <dbReference type="ARBA" id="ARBA00022777"/>
    </source>
</evidence>
<dbReference type="InterPro" id="IPR000719">
    <property type="entry name" value="Prot_kinase_dom"/>
</dbReference>
<name>A0AA85AJ00_9TREM</name>
<comment type="similarity">
    <text evidence="1">Belongs to the protein kinase superfamily. AGC Ser/Thr protein kinase family. cGMP subfamily.</text>
</comment>
<reference evidence="20" key="1">
    <citation type="submission" date="2023-11" db="UniProtKB">
        <authorList>
            <consortium name="WormBaseParasite"/>
        </authorList>
    </citation>
    <scope>IDENTIFICATION</scope>
</reference>
<evidence type="ECO:0000256" key="3">
    <source>
        <dbReference type="ARBA" id="ARBA00022535"/>
    </source>
</evidence>
<feature type="compositionally biased region" description="Basic and acidic residues" evidence="15">
    <location>
        <begin position="329"/>
        <end position="339"/>
    </location>
</feature>
<dbReference type="PROSITE" id="PS50011">
    <property type="entry name" value="PROTEIN_KINASE_DOM"/>
    <property type="match status" value="1"/>
</dbReference>
<dbReference type="InterPro" id="IPR008271">
    <property type="entry name" value="Ser/Thr_kinase_AS"/>
</dbReference>
<protein>
    <submittedName>
        <fullName evidence="20">Uncharacterized protein</fullName>
    </submittedName>
</protein>
<evidence type="ECO:0000256" key="6">
    <source>
        <dbReference type="ARBA" id="ARBA00022741"/>
    </source>
</evidence>
<sequence length="1030" mass="114800">MDKAANQKPEIVTSQRLPSLAVDRTQTTCLTSGNNLVKAHMSNQSYDSSYHCSTDFHQYPISLPNQSSLKESIFHESNEDNNGDTKSTISSGQQKHGLIKKLLNRTHSNNINHITSSNSSSEKLKILELRSHRRPQQTTDALQKVMGNVHHANPSYGAGVGGGVPHSPDGNVTNKVTKNVTNTKSHNKQLVIHSHPTNQQTSSSNDDHLSSCGKTNPQSINSSHTITTTPSNNNNVINGVINNASNPTTTNETIVQLQEMIAHLKAVVNAKDQRIQELERDKDKLRSVLHQQLTSSWDDSTLSSPVEGLKVIHEDLPSINETNVNNNINDDKRNDDESHSPSSSSSTPAGSPPVTDVTTPPPAAALLLRKRLGVSGESMKCAQELVYHDKDANSRRQIREALRSNDLIKNLDAVQLQEVVSCMHEQTVPANCYIIREGDDGGHLYVGEEGEFEVSKGGKRLYIMGAGRCFGELALLYNCKRTASVKAVTDARVWVLERACFQAIMMKTGLERIEERKAFLRSVPLLKDLSPNRILRIADALEAQYHSAGDCIIRQGELADSFFLIQSGKVRVTISSPQNGSTETKETEIRQLTKGEYFGEKALLGEGRRTANVYAVGPGGVEVLCLYRKDFLELIGDIQELKNKEYADEETRLLGHSSFSQESSTVSISTKDTGKLDLTSTKSQDELHTKFGLINQPLLPASLSLQPKIQCNILLKELEHICVLGVGGFGRVDLVTLKNDRTQAFALKRLQKAHIVQTRQQEHVYCEKLILSSVSSPFICRLFNTYRDNKYVYMLLEACLGGELWTILRDSHHLEERTARFCLACCIEALDYLHRHGIVYRDLKPENMLVTSKGYIKLCDFGFAKYIGIGQKTWTFCGTPEYVAPEVILNQGHDFAADYWSLGILTFELLTGAPPFQASEPIKIYMKTLKGIDALGLAQNKYISLKALQFIRRLCRFNPSERLGVGKYGIQEIRSHKYFQGFDWAGIVKQTLTTPFRVKLNGPLDHSNFDRFTMDEQEAPDELSGWDANF</sequence>
<dbReference type="Gene3D" id="2.60.120.10">
    <property type="entry name" value="Jelly Rolls"/>
    <property type="match status" value="2"/>
</dbReference>
<dbReference type="CDD" id="cd05572">
    <property type="entry name" value="STKc_cGK"/>
    <property type="match status" value="1"/>
</dbReference>
<dbReference type="PRINTS" id="PR00103">
    <property type="entry name" value="CAMPKINASE"/>
</dbReference>
<feature type="compositionally biased region" description="Low complexity" evidence="15">
    <location>
        <begin position="219"/>
        <end position="244"/>
    </location>
</feature>
<dbReference type="InterPro" id="IPR014710">
    <property type="entry name" value="RmlC-like_jellyroll"/>
</dbReference>
<evidence type="ECO:0000256" key="15">
    <source>
        <dbReference type="SAM" id="MobiDB-lite"/>
    </source>
</evidence>
<evidence type="ECO:0000256" key="4">
    <source>
        <dbReference type="ARBA" id="ARBA00022553"/>
    </source>
</evidence>
<dbReference type="CDD" id="cd00038">
    <property type="entry name" value="CAP_ED"/>
    <property type="match status" value="2"/>
</dbReference>
<evidence type="ECO:0000259" key="17">
    <source>
        <dbReference type="PROSITE" id="PS50042"/>
    </source>
</evidence>
<dbReference type="FunFam" id="1.10.510.10:FF:000024">
    <property type="entry name" value="Probable serine/threonine-protein kinase cot-1"/>
    <property type="match status" value="1"/>
</dbReference>
<dbReference type="AlphaFoldDB" id="A0AA85AJ00"/>
<feature type="compositionally biased region" description="Polar residues" evidence="15">
    <location>
        <begin position="195"/>
        <end position="204"/>
    </location>
</feature>
<keyword evidence="9" id="KW-0142">cGMP-binding</keyword>
<comment type="catalytic activity">
    <reaction evidence="12">
        <text>L-threonyl-[protein] + ATP = O-phospho-L-threonyl-[protein] + ADP + H(+)</text>
        <dbReference type="Rhea" id="RHEA:46608"/>
        <dbReference type="Rhea" id="RHEA-COMP:11060"/>
        <dbReference type="Rhea" id="RHEA-COMP:11605"/>
        <dbReference type="ChEBI" id="CHEBI:15378"/>
        <dbReference type="ChEBI" id="CHEBI:30013"/>
        <dbReference type="ChEBI" id="CHEBI:30616"/>
        <dbReference type="ChEBI" id="CHEBI:61977"/>
        <dbReference type="ChEBI" id="CHEBI:456216"/>
        <dbReference type="EC" id="2.7.11.1"/>
    </reaction>
</comment>
<dbReference type="SMART" id="SM00220">
    <property type="entry name" value="S_TKc"/>
    <property type="match status" value="1"/>
</dbReference>
<keyword evidence="3" id="KW-0140">cGMP</keyword>
<dbReference type="InterPro" id="IPR018488">
    <property type="entry name" value="cNMP-bd_CS"/>
</dbReference>
<dbReference type="Pfam" id="PF00027">
    <property type="entry name" value="cNMP_binding"/>
    <property type="match status" value="2"/>
</dbReference>
<dbReference type="GO" id="GO:0007010">
    <property type="term" value="P:cytoskeleton organization"/>
    <property type="evidence" value="ECO:0007669"/>
    <property type="project" value="UniProtKB-ARBA"/>
</dbReference>
<comment type="catalytic activity">
    <reaction evidence="10">
        <text>L-threonyl-[protein] + ATP = O-phospho-L-threonyl-[protein] + ADP + H(+)</text>
        <dbReference type="Rhea" id="RHEA:46608"/>
        <dbReference type="Rhea" id="RHEA-COMP:11060"/>
        <dbReference type="Rhea" id="RHEA-COMP:11605"/>
        <dbReference type="ChEBI" id="CHEBI:15378"/>
        <dbReference type="ChEBI" id="CHEBI:30013"/>
        <dbReference type="ChEBI" id="CHEBI:30616"/>
        <dbReference type="ChEBI" id="CHEBI:61977"/>
        <dbReference type="ChEBI" id="CHEBI:456216"/>
        <dbReference type="EC" id="2.7.11.12"/>
    </reaction>
</comment>
<evidence type="ECO:0000256" key="10">
    <source>
        <dbReference type="ARBA" id="ARBA00047298"/>
    </source>
</evidence>
<dbReference type="InterPro" id="IPR011009">
    <property type="entry name" value="Kinase-like_dom_sf"/>
</dbReference>
<feature type="region of interest" description="Disordered" evidence="15">
    <location>
        <begin position="184"/>
        <end position="244"/>
    </location>
</feature>
<dbReference type="InterPro" id="IPR035014">
    <property type="entry name" value="STKc_cGK"/>
</dbReference>
<evidence type="ECO:0000256" key="2">
    <source>
        <dbReference type="ARBA" id="ARBA00022527"/>
    </source>
</evidence>
<dbReference type="InterPro" id="IPR000595">
    <property type="entry name" value="cNMP-bd_dom"/>
</dbReference>
<dbReference type="SUPFAM" id="SSF51206">
    <property type="entry name" value="cAMP-binding domain-like"/>
    <property type="match status" value="2"/>
</dbReference>
<feature type="region of interest" description="Disordered" evidence="15">
    <location>
        <begin position="320"/>
        <end position="360"/>
    </location>
</feature>
<dbReference type="GO" id="GO:0030553">
    <property type="term" value="F:cGMP binding"/>
    <property type="evidence" value="ECO:0007669"/>
    <property type="project" value="UniProtKB-KW"/>
</dbReference>
<dbReference type="InterPro" id="IPR000961">
    <property type="entry name" value="AGC-kinase_C"/>
</dbReference>
<evidence type="ECO:0000313" key="20">
    <source>
        <dbReference type="WBParaSite" id="SMRG1_88230.1"/>
    </source>
</evidence>
<evidence type="ECO:0000256" key="14">
    <source>
        <dbReference type="SAM" id="Coils"/>
    </source>
</evidence>
<dbReference type="Proteomes" id="UP000050790">
    <property type="component" value="Unassembled WGS sequence"/>
</dbReference>
<evidence type="ECO:0000256" key="11">
    <source>
        <dbReference type="ARBA" id="ARBA00047462"/>
    </source>
</evidence>
<comment type="catalytic activity">
    <reaction evidence="11">
        <text>L-seryl-[protein] + ATP = O-phospho-L-seryl-[protein] + ADP + H(+)</text>
        <dbReference type="Rhea" id="RHEA:17989"/>
        <dbReference type="Rhea" id="RHEA-COMP:9863"/>
        <dbReference type="Rhea" id="RHEA-COMP:11604"/>
        <dbReference type="ChEBI" id="CHEBI:15378"/>
        <dbReference type="ChEBI" id="CHEBI:29999"/>
        <dbReference type="ChEBI" id="CHEBI:30616"/>
        <dbReference type="ChEBI" id="CHEBI:83421"/>
        <dbReference type="ChEBI" id="CHEBI:456216"/>
        <dbReference type="EC" id="2.7.11.12"/>
    </reaction>
</comment>
<keyword evidence="4" id="KW-0597">Phosphoprotein</keyword>
<dbReference type="GO" id="GO:0005524">
    <property type="term" value="F:ATP binding"/>
    <property type="evidence" value="ECO:0007669"/>
    <property type="project" value="UniProtKB-KW"/>
</dbReference>
<dbReference type="PANTHER" id="PTHR24353">
    <property type="entry name" value="CYCLIC NUCLEOTIDE-DEPENDENT PROTEIN KINASE"/>
    <property type="match status" value="1"/>
</dbReference>
<dbReference type="InterPro" id="IPR018490">
    <property type="entry name" value="cNMP-bd_dom_sf"/>
</dbReference>
<proteinExistence type="inferred from homology"/>
<dbReference type="PROSITE" id="PS50042">
    <property type="entry name" value="CNMP_BINDING_3"/>
    <property type="match status" value="2"/>
</dbReference>
<feature type="domain" description="Cyclic nucleotide-binding" evidence="17">
    <location>
        <begin position="407"/>
        <end position="522"/>
    </location>
</feature>
<feature type="region of interest" description="Disordered" evidence="15">
    <location>
        <begin position="76"/>
        <end position="95"/>
    </location>
</feature>
<dbReference type="SUPFAM" id="SSF56112">
    <property type="entry name" value="Protein kinase-like (PK-like)"/>
    <property type="match status" value="1"/>
</dbReference>
<dbReference type="SMART" id="SM00100">
    <property type="entry name" value="cNMP"/>
    <property type="match status" value="2"/>
</dbReference>
<keyword evidence="7" id="KW-0418">Kinase</keyword>
<feature type="domain" description="Cyclic nucleotide-binding" evidence="17">
    <location>
        <begin position="525"/>
        <end position="652"/>
    </location>
</feature>
<keyword evidence="2" id="KW-0723">Serine/threonine-protein kinase</keyword>
<organism evidence="19 20">
    <name type="scientific">Schistosoma margrebowiei</name>
    <dbReference type="NCBI Taxonomy" id="48269"/>
    <lineage>
        <taxon>Eukaryota</taxon>
        <taxon>Metazoa</taxon>
        <taxon>Spiralia</taxon>
        <taxon>Lophotrochozoa</taxon>
        <taxon>Platyhelminthes</taxon>
        <taxon>Trematoda</taxon>
        <taxon>Digenea</taxon>
        <taxon>Strigeidida</taxon>
        <taxon>Schistosomatoidea</taxon>
        <taxon>Schistosomatidae</taxon>
        <taxon>Schistosoma</taxon>
    </lineage>
</organism>
<evidence type="ECO:0000259" key="18">
    <source>
        <dbReference type="PROSITE" id="PS51285"/>
    </source>
</evidence>
<dbReference type="FunFam" id="2.60.120.10:FF:000072">
    <property type="entry name" value="cGMP-dependent protein kinase"/>
    <property type="match status" value="1"/>
</dbReference>
<dbReference type="GO" id="GO:0004692">
    <property type="term" value="F:cGMP-dependent protein kinase activity"/>
    <property type="evidence" value="ECO:0007669"/>
    <property type="project" value="UniProtKB-EC"/>
</dbReference>
<evidence type="ECO:0000259" key="16">
    <source>
        <dbReference type="PROSITE" id="PS50011"/>
    </source>
</evidence>
<evidence type="ECO:0000256" key="12">
    <source>
        <dbReference type="ARBA" id="ARBA00047899"/>
    </source>
</evidence>
<evidence type="ECO:0000256" key="9">
    <source>
        <dbReference type="ARBA" id="ARBA00022992"/>
    </source>
</evidence>
<evidence type="ECO:0000313" key="19">
    <source>
        <dbReference type="Proteomes" id="UP000050790"/>
    </source>
</evidence>
<dbReference type="PROSITE" id="PS00888">
    <property type="entry name" value="CNMP_BINDING_1"/>
    <property type="match status" value="1"/>
</dbReference>
<dbReference type="WBParaSite" id="SMRG1_88230.1">
    <property type="protein sequence ID" value="SMRG1_88230.1"/>
    <property type="gene ID" value="SMRG1_88230"/>
</dbReference>
<keyword evidence="8" id="KW-0067">ATP-binding</keyword>
<evidence type="ECO:0000256" key="5">
    <source>
        <dbReference type="ARBA" id="ARBA00022679"/>
    </source>
</evidence>
<feature type="domain" description="AGC-kinase C-terminal" evidence="18">
    <location>
        <begin position="980"/>
        <end position="1030"/>
    </location>
</feature>
<dbReference type="PROSITE" id="PS00108">
    <property type="entry name" value="PROTEIN_KINASE_ST"/>
    <property type="match status" value="1"/>
</dbReference>
<feature type="compositionally biased region" description="Low complexity" evidence="15">
    <location>
        <begin position="340"/>
        <end position="358"/>
    </location>
</feature>
<feature type="domain" description="Protein kinase" evidence="16">
    <location>
        <begin position="718"/>
        <end position="979"/>
    </location>
</feature>
<dbReference type="Gene3D" id="1.10.510.10">
    <property type="entry name" value="Transferase(Phosphotransferase) domain 1"/>
    <property type="match status" value="1"/>
</dbReference>
<dbReference type="PANTHER" id="PTHR24353:SF147">
    <property type="entry name" value="CGMP-DEPENDENT SERINE_THREONIN PROTEIN KINASE-RELATED"/>
    <property type="match status" value="1"/>
</dbReference>
<feature type="compositionally biased region" description="Polar residues" evidence="15">
    <location>
        <begin position="84"/>
        <end position="94"/>
    </location>
</feature>
<keyword evidence="6" id="KW-0547">Nucleotide-binding</keyword>
<evidence type="ECO:0000256" key="8">
    <source>
        <dbReference type="ARBA" id="ARBA00022840"/>
    </source>
</evidence>
<evidence type="ECO:0000256" key="13">
    <source>
        <dbReference type="ARBA" id="ARBA00048679"/>
    </source>
</evidence>
<keyword evidence="5" id="KW-0808">Transferase</keyword>
<dbReference type="Gene3D" id="3.30.200.20">
    <property type="entry name" value="Phosphorylase Kinase, domain 1"/>
    <property type="match status" value="1"/>
</dbReference>
<dbReference type="PROSITE" id="PS51285">
    <property type="entry name" value="AGC_KINASE_CTER"/>
    <property type="match status" value="1"/>
</dbReference>
<comment type="catalytic activity">
    <reaction evidence="13">
        <text>L-seryl-[protein] + ATP = O-phospho-L-seryl-[protein] + ADP + H(+)</text>
        <dbReference type="Rhea" id="RHEA:17989"/>
        <dbReference type="Rhea" id="RHEA-COMP:9863"/>
        <dbReference type="Rhea" id="RHEA-COMP:11604"/>
        <dbReference type="ChEBI" id="CHEBI:15378"/>
        <dbReference type="ChEBI" id="CHEBI:29999"/>
        <dbReference type="ChEBI" id="CHEBI:30616"/>
        <dbReference type="ChEBI" id="CHEBI:83421"/>
        <dbReference type="ChEBI" id="CHEBI:456216"/>
        <dbReference type="EC" id="2.7.11.1"/>
    </reaction>
</comment>
<accession>A0AA85AJ00</accession>